<accession>A0A9K3LP70</accession>
<evidence type="ECO:0000313" key="2">
    <source>
        <dbReference type="EMBL" id="KAG7365812.1"/>
    </source>
</evidence>
<feature type="compositionally biased region" description="Low complexity" evidence="1">
    <location>
        <begin position="132"/>
        <end position="146"/>
    </location>
</feature>
<reference evidence="2" key="2">
    <citation type="submission" date="2021-04" db="EMBL/GenBank/DDBJ databases">
        <authorList>
            <person name="Podell S."/>
        </authorList>
    </citation>
    <scope>NUCLEOTIDE SEQUENCE</scope>
    <source>
        <strain evidence="2">Hildebrandi</strain>
    </source>
</reference>
<evidence type="ECO:0000313" key="3">
    <source>
        <dbReference type="Proteomes" id="UP000693970"/>
    </source>
</evidence>
<keyword evidence="3" id="KW-1185">Reference proteome</keyword>
<comment type="caution">
    <text evidence="2">The sequence shown here is derived from an EMBL/GenBank/DDBJ whole genome shotgun (WGS) entry which is preliminary data.</text>
</comment>
<dbReference type="OrthoDB" id="48108at2759"/>
<name>A0A9K3LP70_9STRA</name>
<reference evidence="2" key="1">
    <citation type="journal article" date="2021" name="Sci. Rep.">
        <title>Diploid genomic architecture of Nitzschia inconspicua, an elite biomass production diatom.</title>
        <authorList>
            <person name="Oliver A."/>
            <person name="Podell S."/>
            <person name="Pinowska A."/>
            <person name="Traller J.C."/>
            <person name="Smith S.R."/>
            <person name="McClure R."/>
            <person name="Beliaev A."/>
            <person name="Bohutskyi P."/>
            <person name="Hill E.A."/>
            <person name="Rabines A."/>
            <person name="Zheng H."/>
            <person name="Allen L.Z."/>
            <person name="Kuo A."/>
            <person name="Grigoriev I.V."/>
            <person name="Allen A.E."/>
            <person name="Hazlebeck D."/>
            <person name="Allen E.E."/>
        </authorList>
    </citation>
    <scope>NUCLEOTIDE SEQUENCE</scope>
    <source>
        <strain evidence="2">Hildebrandi</strain>
    </source>
</reference>
<feature type="region of interest" description="Disordered" evidence="1">
    <location>
        <begin position="130"/>
        <end position="159"/>
    </location>
</feature>
<feature type="region of interest" description="Disordered" evidence="1">
    <location>
        <begin position="44"/>
        <end position="108"/>
    </location>
</feature>
<feature type="region of interest" description="Disordered" evidence="1">
    <location>
        <begin position="190"/>
        <end position="214"/>
    </location>
</feature>
<protein>
    <submittedName>
        <fullName evidence="2">Uncharacterized protein</fullName>
    </submittedName>
</protein>
<evidence type="ECO:0000256" key="1">
    <source>
        <dbReference type="SAM" id="MobiDB-lite"/>
    </source>
</evidence>
<dbReference type="EMBL" id="JAGRRH010000007">
    <property type="protein sequence ID" value="KAG7365812.1"/>
    <property type="molecule type" value="Genomic_DNA"/>
</dbReference>
<feature type="compositionally biased region" description="Polar residues" evidence="1">
    <location>
        <begin position="148"/>
        <end position="159"/>
    </location>
</feature>
<proteinExistence type="predicted"/>
<dbReference type="AlphaFoldDB" id="A0A9K3LP70"/>
<feature type="compositionally biased region" description="Low complexity" evidence="1">
    <location>
        <begin position="44"/>
        <end position="55"/>
    </location>
</feature>
<gene>
    <name evidence="2" type="ORF">IV203_028482</name>
</gene>
<dbReference type="Proteomes" id="UP000693970">
    <property type="component" value="Unassembled WGS sequence"/>
</dbReference>
<feature type="compositionally biased region" description="Basic and acidic residues" evidence="1">
    <location>
        <begin position="83"/>
        <end position="98"/>
    </location>
</feature>
<sequence>MTFYLSDESQFIATYGPSSGNSVWSVSRDNSFYSFPTEFGATTTTKTTARTSPTGSDSYYIPPPRTRMVDNIMNASKNQKQQQEQRKNEKKEEQESQHHRDKSSGGMSFSDAFSFVDSICSGSPSFDEPNMTAAAPASATHTPPSSVMRESSPTLSPMTPYQRPVIMMLQKQQQQQQPPTQYLQQQYPNQEIQSRSNSVVTPSSSSSSSSYSPNTFCHQPSYTLKLQQKAQQQAQQARNQVLPKVTAAAAPFEKMIAPSSYLYGELLKEPGYRHALQAGILWQSLCSQHVHFPALWYDGEEPARPPLGCSKKGLSQKHSIWKYFGRHRVQGDVKLNRLIGNRGSSGRLLMHIVVTSPGQGAAADVCVGCFHPNARGVRIQVHHDPALEHCRDVWTGYRQRDTRNKSRMEELLQHYNKGLVDTTPLGGAGSKHADMLTIDNQNLKAVFGARSPLFTLFVPEDELYDLLQRNVSAKCPASIVLMRQYLREEEY</sequence>
<organism evidence="2 3">
    <name type="scientific">Nitzschia inconspicua</name>
    <dbReference type="NCBI Taxonomy" id="303405"/>
    <lineage>
        <taxon>Eukaryota</taxon>
        <taxon>Sar</taxon>
        <taxon>Stramenopiles</taxon>
        <taxon>Ochrophyta</taxon>
        <taxon>Bacillariophyta</taxon>
        <taxon>Bacillariophyceae</taxon>
        <taxon>Bacillariophycidae</taxon>
        <taxon>Bacillariales</taxon>
        <taxon>Bacillariaceae</taxon>
        <taxon>Nitzschia</taxon>
    </lineage>
</organism>